<evidence type="ECO:0000313" key="12">
    <source>
        <dbReference type="Proteomes" id="UP000000311"/>
    </source>
</evidence>
<evidence type="ECO:0000256" key="8">
    <source>
        <dbReference type="RuleBase" id="RU366063"/>
    </source>
</evidence>
<comment type="similarity">
    <text evidence="3 8">Belongs to the COQ9 family.</text>
</comment>
<dbReference type="STRING" id="104421.E1ZWN9"/>
<evidence type="ECO:0000256" key="4">
    <source>
        <dbReference type="ARBA" id="ARBA00022688"/>
    </source>
</evidence>
<keyword evidence="7 8" id="KW-0496">Mitochondrion</keyword>
<dbReference type="InterPro" id="IPR048674">
    <property type="entry name" value="COQ9_HTH"/>
</dbReference>
<dbReference type="OrthoDB" id="619536at2759"/>
<evidence type="ECO:0000259" key="10">
    <source>
        <dbReference type="Pfam" id="PF21392"/>
    </source>
</evidence>
<dbReference type="GO" id="GO:0008289">
    <property type="term" value="F:lipid binding"/>
    <property type="evidence" value="ECO:0007669"/>
    <property type="project" value="UniProtKB-UniRule"/>
</dbReference>
<dbReference type="EMBL" id="GL434869">
    <property type="protein sequence ID" value="EFN74397.1"/>
    <property type="molecule type" value="Genomic_DNA"/>
</dbReference>
<dbReference type="Proteomes" id="UP000000311">
    <property type="component" value="Unassembled WGS sequence"/>
</dbReference>
<keyword evidence="12" id="KW-1185">Reference proteome</keyword>
<feature type="domain" description="Ubiquinone biosynthesis protein COQ9 HTH" evidence="10">
    <location>
        <begin position="297"/>
        <end position="327"/>
    </location>
</feature>
<evidence type="ECO:0000256" key="5">
    <source>
        <dbReference type="ARBA" id="ARBA00022946"/>
    </source>
</evidence>
<protein>
    <recommendedName>
        <fullName evidence="8">Ubiquinone biosynthesis protein</fullName>
    </recommendedName>
</protein>
<dbReference type="InterPro" id="IPR013877">
    <property type="entry name" value="YAP-bd/ALF4/Glomulin"/>
</dbReference>
<dbReference type="NCBIfam" id="TIGR02396">
    <property type="entry name" value="diverge_rpsU"/>
    <property type="match status" value="1"/>
</dbReference>
<evidence type="ECO:0000256" key="3">
    <source>
        <dbReference type="ARBA" id="ARBA00010766"/>
    </source>
</evidence>
<gene>
    <name evidence="11" type="ORF">EAG_01133</name>
</gene>
<dbReference type="PANTHER" id="PTHR21427">
    <property type="entry name" value="UBIQUINONE BIOSYNTHESIS PROTEIN COQ9, MITOCHONDRIAL"/>
    <property type="match status" value="1"/>
</dbReference>
<reference evidence="11 12" key="1">
    <citation type="journal article" date="2010" name="Science">
        <title>Genomic comparison of the ants Camponotus floridanus and Harpegnathos saltator.</title>
        <authorList>
            <person name="Bonasio R."/>
            <person name="Zhang G."/>
            <person name="Ye C."/>
            <person name="Mutti N.S."/>
            <person name="Fang X."/>
            <person name="Qin N."/>
            <person name="Donahue G."/>
            <person name="Yang P."/>
            <person name="Li Q."/>
            <person name="Li C."/>
            <person name="Zhang P."/>
            <person name="Huang Z."/>
            <person name="Berger S.L."/>
            <person name="Reinberg D."/>
            <person name="Wang J."/>
            <person name="Liebig J."/>
        </authorList>
    </citation>
    <scope>NUCLEOTIDE SEQUENCE [LARGE SCALE GENOMIC DNA]</scope>
    <source>
        <strain evidence="12">C129</strain>
    </source>
</reference>
<evidence type="ECO:0000256" key="6">
    <source>
        <dbReference type="ARBA" id="ARBA00023121"/>
    </source>
</evidence>
<evidence type="ECO:0000256" key="1">
    <source>
        <dbReference type="ARBA" id="ARBA00004173"/>
    </source>
</evidence>
<dbReference type="Pfam" id="PF08568">
    <property type="entry name" value="Kinetochor_Ybp2"/>
    <property type="match status" value="1"/>
</dbReference>
<evidence type="ECO:0000259" key="9">
    <source>
        <dbReference type="Pfam" id="PF08511"/>
    </source>
</evidence>
<evidence type="ECO:0000256" key="2">
    <source>
        <dbReference type="ARBA" id="ARBA00004749"/>
    </source>
</evidence>
<keyword evidence="6 8" id="KW-0446">Lipid-binding</keyword>
<keyword evidence="11" id="KW-0830">Ubiquinone</keyword>
<dbReference type="AlphaFoldDB" id="E1ZWN9"/>
<comment type="function">
    <text evidence="8">Membrane-associated protein that warps the membrane surface to access and bind aromatic isoprenes with high specificity, including ubiquinone (CoQ) isoprene intermediates and presents them directly to Coq7, therefore facilitating the Coq7-mediated hydroxylase step. Participates in the biosynthesis of coenzyme Q, also named ubiquinone, an essential lipid-soluble electron transporter for aerobic cellular respiration.</text>
</comment>
<keyword evidence="5" id="KW-0809">Transit peptide</keyword>
<dbReference type="InParanoid" id="E1ZWN9"/>
<comment type="subcellular location">
    <subcellularLocation>
        <location evidence="1 8">Mitochondrion</location>
    </subcellularLocation>
</comment>
<dbReference type="Pfam" id="PF08511">
    <property type="entry name" value="COQ9"/>
    <property type="match status" value="1"/>
</dbReference>
<feature type="domain" description="COQ9 C-terminal" evidence="9">
    <location>
        <begin position="415"/>
        <end position="483"/>
    </location>
</feature>
<proteinExistence type="inferred from homology"/>
<dbReference type="InterPro" id="IPR013718">
    <property type="entry name" value="COQ9_C"/>
</dbReference>
<accession>E1ZWN9</accession>
<comment type="pathway">
    <text evidence="2 8">Cofactor biosynthesis; ubiquinone biosynthesis.</text>
</comment>
<organism evidence="12">
    <name type="scientific">Camponotus floridanus</name>
    <name type="common">Florida carpenter ant</name>
    <dbReference type="NCBI Taxonomy" id="104421"/>
    <lineage>
        <taxon>Eukaryota</taxon>
        <taxon>Metazoa</taxon>
        <taxon>Ecdysozoa</taxon>
        <taxon>Arthropoda</taxon>
        <taxon>Hexapoda</taxon>
        <taxon>Insecta</taxon>
        <taxon>Pterygota</taxon>
        <taxon>Neoptera</taxon>
        <taxon>Endopterygota</taxon>
        <taxon>Hymenoptera</taxon>
        <taxon>Apocrita</taxon>
        <taxon>Aculeata</taxon>
        <taxon>Formicoidea</taxon>
        <taxon>Formicidae</taxon>
        <taxon>Formicinae</taxon>
        <taxon>Camponotus</taxon>
    </lineage>
</organism>
<dbReference type="InterPro" id="IPR012762">
    <property type="entry name" value="Ubiq_biosynth_COQ9"/>
</dbReference>
<dbReference type="FunFam" id="1.10.357.10:FF:000004">
    <property type="entry name" value="Ubiquinone biosynthesis protein COQ9, mitochondrial"/>
    <property type="match status" value="1"/>
</dbReference>
<dbReference type="PANTHER" id="PTHR21427:SF19">
    <property type="entry name" value="UBIQUINONE BIOSYNTHESIS PROTEIN COQ9, MITOCHONDRIAL"/>
    <property type="match status" value="1"/>
</dbReference>
<dbReference type="Gene3D" id="1.10.357.10">
    <property type="entry name" value="Tetracycline Repressor, domain 2"/>
    <property type="match status" value="1"/>
</dbReference>
<dbReference type="GO" id="GO:0006744">
    <property type="term" value="P:ubiquinone biosynthetic process"/>
    <property type="evidence" value="ECO:0007669"/>
    <property type="project" value="UniProtKB-UniRule"/>
</dbReference>
<dbReference type="GO" id="GO:0005743">
    <property type="term" value="C:mitochondrial inner membrane"/>
    <property type="evidence" value="ECO:0007669"/>
    <property type="project" value="TreeGrafter"/>
</dbReference>
<dbReference type="Pfam" id="PF21392">
    <property type="entry name" value="COQ9_N"/>
    <property type="match status" value="1"/>
</dbReference>
<name>E1ZWN9_CAMFO</name>
<evidence type="ECO:0000256" key="7">
    <source>
        <dbReference type="ARBA" id="ARBA00023128"/>
    </source>
</evidence>
<dbReference type="UniPathway" id="UPA00232"/>
<sequence length="525" mass="60626">MSQIFVKRFTGFLEDHKPEEALRLFTTESNKVIEDSVSEIVSITATYLTESNLQSEQELFECCKNVLNVIAKKCNPMETVLEFLEQIECLNNDIKFCAILEPLGICMMKMQDKSKAIEWCINTIKSYIEDLTSLHDADSDRIVNVYRRIILFLEPLVQEVFLGKNLELMLKKICNLPYGSSSDLVEISDEVITVLNLLRFLFIRDKHNETGIWNITDMLENDYLNPLREGIDLCRAHWKVKIKDLEQQKKNYNKIHDYSFRHLWTSRALLSDQSENDNNKKKEPQQFIHEETDEEYEKNIKTKILCASLKFVPEMGWSKQAISAGAESIGYPGVIHGLFPNGGAALVLHFYSMSNHKLNQMLEKETLAIETDPSNPRKMPEQQIHDAIETRLRMVIPYKKTWSQALAIMTLPPNVPTALANLLTLIDDICYYAGDRSVDINWYTRRMILATIYKATELYMLQDTSEDHKKTWLFLDRRIKDALHVYAMLSSSAKSSPDETLSYVTEMATSVFVTARNIVGLSWNR</sequence>
<evidence type="ECO:0000313" key="11">
    <source>
        <dbReference type="EMBL" id="EFN74397.1"/>
    </source>
</evidence>
<keyword evidence="4 8" id="KW-0831">Ubiquinone biosynthesis</keyword>